<dbReference type="SUPFAM" id="SSF52058">
    <property type="entry name" value="L domain-like"/>
    <property type="match status" value="3"/>
</dbReference>
<evidence type="ECO:0000313" key="2">
    <source>
        <dbReference type="Proteomes" id="UP000001542"/>
    </source>
</evidence>
<dbReference type="KEGG" id="tva:4751517"/>
<organism evidence="1 2">
    <name type="scientific">Trichomonas vaginalis (strain ATCC PRA-98 / G3)</name>
    <dbReference type="NCBI Taxonomy" id="412133"/>
    <lineage>
        <taxon>Eukaryota</taxon>
        <taxon>Metamonada</taxon>
        <taxon>Parabasalia</taxon>
        <taxon>Trichomonadida</taxon>
        <taxon>Trichomonadidae</taxon>
        <taxon>Trichomonas</taxon>
    </lineage>
</organism>
<sequence>MTEIPSYCYADGGKTLNSICIQKSNLIISGDCEIFGGTDSITYCFKTVKDILETFSFKSKPKLKRINDYAFYSCSKLQGVDLSSCQDLEFIGQYAFSQCTSVATFLLPEGLKTISSYSLNKLKITSINIPSTVTTILNFGISQCSSLASITFTAGSQLTSLTANVFYGDKLTTFEIPENVSSVHGLAFSGITSMRTITINNKNAYLSCDTKAVYDLDKTQILYCASNCGDSYTIDPNVVAISNGCFASTQLSTIIIPDKVTALATWAFYGASNLKQITLPKSLKTIGNNCFYSSGLTSVVIPDSVETINKEAFANCNDLTNITLPKSLRSLGGNALPSNPNMKFSSINNEFIYFDDFYVIYIDKNKSISQYLGSRSEIVLLNSVTTIKTNSFQNKLTLTSVTFDGESNLETIEQGAFSGCSNLKTFTFGSKIKSIGDSAFSGALISGDIKFQTDLTSIESNSFQGCKNITSLSFSSSAPLKISDNAFLNCEKISSISFKTTSQISLGIKCFSGLTSLLNIIIPENVNSVGSGCFMNSGLVQVTFTSGTIGFGTLSAFVYV</sequence>
<reference evidence="1" key="2">
    <citation type="journal article" date="2007" name="Science">
        <title>Draft genome sequence of the sexually transmitted pathogen Trichomonas vaginalis.</title>
        <authorList>
            <person name="Carlton J.M."/>
            <person name="Hirt R.P."/>
            <person name="Silva J.C."/>
            <person name="Delcher A.L."/>
            <person name="Schatz M."/>
            <person name="Zhao Q."/>
            <person name="Wortman J.R."/>
            <person name="Bidwell S.L."/>
            <person name="Alsmark U.C.M."/>
            <person name="Besteiro S."/>
            <person name="Sicheritz-Ponten T."/>
            <person name="Noel C.J."/>
            <person name="Dacks J.B."/>
            <person name="Foster P.G."/>
            <person name="Simillion C."/>
            <person name="Van de Peer Y."/>
            <person name="Miranda-Saavedra D."/>
            <person name="Barton G.J."/>
            <person name="Westrop G.D."/>
            <person name="Mueller S."/>
            <person name="Dessi D."/>
            <person name="Fiori P.L."/>
            <person name="Ren Q."/>
            <person name="Paulsen I."/>
            <person name="Zhang H."/>
            <person name="Bastida-Corcuera F.D."/>
            <person name="Simoes-Barbosa A."/>
            <person name="Brown M.T."/>
            <person name="Hayes R.D."/>
            <person name="Mukherjee M."/>
            <person name="Okumura C.Y."/>
            <person name="Schneider R."/>
            <person name="Smith A.J."/>
            <person name="Vanacova S."/>
            <person name="Villalvazo M."/>
            <person name="Haas B.J."/>
            <person name="Pertea M."/>
            <person name="Feldblyum T.V."/>
            <person name="Utterback T.R."/>
            <person name="Shu C.L."/>
            <person name="Osoegawa K."/>
            <person name="de Jong P.J."/>
            <person name="Hrdy I."/>
            <person name="Horvathova L."/>
            <person name="Zubacova Z."/>
            <person name="Dolezal P."/>
            <person name="Malik S.B."/>
            <person name="Logsdon J.M. Jr."/>
            <person name="Henze K."/>
            <person name="Gupta A."/>
            <person name="Wang C.C."/>
            <person name="Dunne R.L."/>
            <person name="Upcroft J.A."/>
            <person name="Upcroft P."/>
            <person name="White O."/>
            <person name="Salzberg S.L."/>
            <person name="Tang P."/>
            <person name="Chiu C.-H."/>
            <person name="Lee Y.-S."/>
            <person name="Embley T.M."/>
            <person name="Coombs G.H."/>
            <person name="Mottram J.C."/>
            <person name="Tachezy J."/>
            <person name="Fraser-Liggett C.M."/>
            <person name="Johnson P.J."/>
        </authorList>
    </citation>
    <scope>NUCLEOTIDE SEQUENCE [LARGE SCALE GENOMIC DNA]</scope>
    <source>
        <strain evidence="1">G3</strain>
    </source>
</reference>
<dbReference type="EMBL" id="DS113892">
    <property type="protein sequence ID" value="EAX93792.1"/>
    <property type="molecule type" value="Genomic_DNA"/>
</dbReference>
<name>A2FMS8_TRIV3</name>
<dbReference type="VEuPathDB" id="TrichDB:TVAGG3_0300300"/>
<reference evidence="1" key="1">
    <citation type="submission" date="2006-10" db="EMBL/GenBank/DDBJ databases">
        <authorList>
            <person name="Amadeo P."/>
            <person name="Zhao Q."/>
            <person name="Wortman J."/>
            <person name="Fraser-Liggett C."/>
            <person name="Carlton J."/>
        </authorList>
    </citation>
    <scope>NUCLEOTIDE SEQUENCE</scope>
    <source>
        <strain evidence="1">G3</strain>
    </source>
</reference>
<evidence type="ECO:0000313" key="1">
    <source>
        <dbReference type="EMBL" id="EAX93792.1"/>
    </source>
</evidence>
<dbReference type="Gene3D" id="3.80.10.10">
    <property type="entry name" value="Ribonuclease Inhibitor"/>
    <property type="match status" value="3"/>
</dbReference>
<proteinExistence type="predicted"/>
<dbReference type="Proteomes" id="UP000001542">
    <property type="component" value="Unassembled WGS sequence"/>
</dbReference>
<dbReference type="PANTHER" id="PTHR45661:SF3">
    <property type="entry name" value="IG-LIKE DOMAIN-CONTAINING PROTEIN"/>
    <property type="match status" value="1"/>
</dbReference>
<dbReference type="STRING" id="5722.A2FMS8"/>
<protein>
    <submittedName>
        <fullName evidence="1">Surface antigen BspA-like</fullName>
    </submittedName>
</protein>
<gene>
    <name evidence="1" type="ORF">TVAG_339150</name>
</gene>
<dbReference type="InterPro" id="IPR053139">
    <property type="entry name" value="Surface_bspA-like"/>
</dbReference>
<dbReference type="Pfam" id="PF13306">
    <property type="entry name" value="LRR_5"/>
    <property type="match status" value="4"/>
</dbReference>
<dbReference type="PANTHER" id="PTHR45661">
    <property type="entry name" value="SURFACE ANTIGEN"/>
    <property type="match status" value="1"/>
</dbReference>
<dbReference type="OrthoDB" id="2013775at2759"/>
<accession>A2FMS8</accession>
<dbReference type="VEuPathDB" id="TrichDB:TVAG_064470"/>
<dbReference type="InterPro" id="IPR032675">
    <property type="entry name" value="LRR_dom_sf"/>
</dbReference>
<dbReference type="RefSeq" id="XP_001306722.1">
    <property type="nucleotide sequence ID" value="XM_001306721.1"/>
</dbReference>
<dbReference type="InterPro" id="IPR026906">
    <property type="entry name" value="LRR_5"/>
</dbReference>
<dbReference type="AlphaFoldDB" id="A2FMS8"/>
<dbReference type="InParanoid" id="A2FMS8"/>
<keyword evidence="2" id="KW-1185">Reference proteome</keyword>